<reference evidence="2" key="1">
    <citation type="submission" date="2022-11" db="UniProtKB">
        <authorList>
            <consortium name="WormBaseParasite"/>
        </authorList>
    </citation>
    <scope>IDENTIFICATION</scope>
</reference>
<accession>A0AC34FGB4</accession>
<protein>
    <submittedName>
        <fullName evidence="2">Uncharacterized protein</fullName>
    </submittedName>
</protein>
<evidence type="ECO:0000313" key="1">
    <source>
        <dbReference type="Proteomes" id="UP000887579"/>
    </source>
</evidence>
<sequence length="164" mass="19120">MSFDEFLFISATVEDVDFSNVKISYNNGKIVLLEDIIENFPKLKACTFSLSPREPNISCYTAQRIVQSSNFSNITDFCIVKISEAFDITTFINCVKDHQFPRFWIHIENTPTHNYKIQLDECVDVLINSKIKSRMIQYTGENPDKFTDLFDNYDDDFIRVITLE</sequence>
<organism evidence="1 2">
    <name type="scientific">Panagrolaimus sp. ES5</name>
    <dbReference type="NCBI Taxonomy" id="591445"/>
    <lineage>
        <taxon>Eukaryota</taxon>
        <taxon>Metazoa</taxon>
        <taxon>Ecdysozoa</taxon>
        <taxon>Nematoda</taxon>
        <taxon>Chromadorea</taxon>
        <taxon>Rhabditida</taxon>
        <taxon>Tylenchina</taxon>
        <taxon>Panagrolaimomorpha</taxon>
        <taxon>Panagrolaimoidea</taxon>
        <taxon>Panagrolaimidae</taxon>
        <taxon>Panagrolaimus</taxon>
    </lineage>
</organism>
<evidence type="ECO:0000313" key="2">
    <source>
        <dbReference type="WBParaSite" id="ES5_v2.g15913.t1"/>
    </source>
</evidence>
<dbReference type="WBParaSite" id="ES5_v2.g15913.t1">
    <property type="protein sequence ID" value="ES5_v2.g15913.t1"/>
    <property type="gene ID" value="ES5_v2.g15913"/>
</dbReference>
<name>A0AC34FGB4_9BILA</name>
<proteinExistence type="predicted"/>
<dbReference type="Proteomes" id="UP000887579">
    <property type="component" value="Unplaced"/>
</dbReference>